<dbReference type="AlphaFoldDB" id="A0A9D1D3E2"/>
<protein>
    <submittedName>
        <fullName evidence="1">Uncharacterized protein</fullName>
    </submittedName>
</protein>
<comment type="caution">
    <text evidence="1">The sequence shown here is derived from an EMBL/GenBank/DDBJ whole genome shotgun (WGS) entry which is preliminary data.</text>
</comment>
<name>A0A9D1D3E2_9ACTN</name>
<dbReference type="Proteomes" id="UP000824261">
    <property type="component" value="Unassembled WGS sequence"/>
</dbReference>
<dbReference type="EMBL" id="DVGB01000073">
    <property type="protein sequence ID" value="HIR01788.1"/>
    <property type="molecule type" value="Genomic_DNA"/>
</dbReference>
<accession>A0A9D1D3E2</accession>
<gene>
    <name evidence="1" type="ORF">IAA69_05955</name>
</gene>
<sequence>MPDRTVEEEINEVPEIDETLESVLVYALEEAREKMSSGGDVVPFTALVVKENLFIETHPGESAEACFAAARHTVEGARGAGAYAFCYDGYVDTDAGQQDALIAEGGIPGEPDGVAVALLYKIEGDTLTFEDDPAYVGPAPNFMEKLKEPTDEDVAAFEAANEDKFEAGDEEE</sequence>
<evidence type="ECO:0000313" key="2">
    <source>
        <dbReference type="Proteomes" id="UP000824261"/>
    </source>
</evidence>
<reference evidence="1" key="2">
    <citation type="journal article" date="2021" name="PeerJ">
        <title>Extensive microbial diversity within the chicken gut microbiome revealed by metagenomics and culture.</title>
        <authorList>
            <person name="Gilroy R."/>
            <person name="Ravi A."/>
            <person name="Getino M."/>
            <person name="Pursley I."/>
            <person name="Horton D.L."/>
            <person name="Alikhan N.F."/>
            <person name="Baker D."/>
            <person name="Gharbi K."/>
            <person name="Hall N."/>
            <person name="Watson M."/>
            <person name="Adriaenssens E.M."/>
            <person name="Foster-Nyarko E."/>
            <person name="Jarju S."/>
            <person name="Secka A."/>
            <person name="Antonio M."/>
            <person name="Oren A."/>
            <person name="Chaudhuri R.R."/>
            <person name="La Ragione R."/>
            <person name="Hildebrand F."/>
            <person name="Pallen M.J."/>
        </authorList>
    </citation>
    <scope>NUCLEOTIDE SEQUENCE</scope>
    <source>
        <strain evidence="1">ChiGjej1B1-2707</strain>
    </source>
</reference>
<organism evidence="1 2">
    <name type="scientific">Candidatus Aveggerthella stercoripullorum</name>
    <dbReference type="NCBI Taxonomy" id="2840688"/>
    <lineage>
        <taxon>Bacteria</taxon>
        <taxon>Bacillati</taxon>
        <taxon>Actinomycetota</taxon>
        <taxon>Coriobacteriia</taxon>
        <taxon>Eggerthellales</taxon>
        <taxon>Eggerthellaceae</taxon>
        <taxon>Eggerthellaceae incertae sedis</taxon>
        <taxon>Candidatus Aveggerthella</taxon>
    </lineage>
</organism>
<reference evidence="1" key="1">
    <citation type="submission" date="2020-10" db="EMBL/GenBank/DDBJ databases">
        <authorList>
            <person name="Gilroy R."/>
        </authorList>
    </citation>
    <scope>NUCLEOTIDE SEQUENCE</scope>
    <source>
        <strain evidence="1">ChiGjej1B1-2707</strain>
    </source>
</reference>
<proteinExistence type="predicted"/>
<evidence type="ECO:0000313" key="1">
    <source>
        <dbReference type="EMBL" id="HIR01788.1"/>
    </source>
</evidence>